<proteinExistence type="predicted"/>
<evidence type="ECO:0000313" key="5">
    <source>
        <dbReference type="EMBL" id="MCP8937776.1"/>
    </source>
</evidence>
<dbReference type="EMBL" id="JANCLU010000003">
    <property type="protein sequence ID" value="MCP8937776.1"/>
    <property type="molecule type" value="Genomic_DNA"/>
</dbReference>
<feature type="domain" description="GTA TIM-barrel-like" evidence="2">
    <location>
        <begin position="432"/>
        <end position="732"/>
    </location>
</feature>
<gene>
    <name evidence="5" type="ORF">NK718_04555</name>
</gene>
<evidence type="ECO:0000313" key="6">
    <source>
        <dbReference type="Proteomes" id="UP001205890"/>
    </source>
</evidence>
<keyword evidence="5" id="KW-0378">Hydrolase</keyword>
<dbReference type="Pfam" id="PF23666">
    <property type="entry name" value="Rcc01698_C"/>
    <property type="match status" value="1"/>
</dbReference>
<dbReference type="GO" id="GO:0016787">
    <property type="term" value="F:hydrolase activity"/>
    <property type="evidence" value="ECO:0007669"/>
    <property type="project" value="UniProtKB-KW"/>
</dbReference>
<evidence type="ECO:0000259" key="4">
    <source>
        <dbReference type="Pfam" id="PF23666"/>
    </source>
</evidence>
<dbReference type="InterPro" id="IPR017853">
    <property type="entry name" value="GH"/>
</dbReference>
<dbReference type="InterPro" id="IPR056490">
    <property type="entry name" value="Rcc01698_C"/>
</dbReference>
<dbReference type="Proteomes" id="UP001205890">
    <property type="component" value="Unassembled WGS sequence"/>
</dbReference>
<dbReference type="Gene3D" id="3.20.20.80">
    <property type="entry name" value="Glycosidases"/>
    <property type="match status" value="1"/>
</dbReference>
<feature type="region of interest" description="Disordered" evidence="1">
    <location>
        <begin position="648"/>
        <end position="671"/>
    </location>
</feature>
<accession>A0ABT1L9Y4</accession>
<evidence type="ECO:0000256" key="1">
    <source>
        <dbReference type="SAM" id="MobiDB-lite"/>
    </source>
</evidence>
<dbReference type="InterPro" id="IPR032876">
    <property type="entry name" value="J_dom"/>
</dbReference>
<protein>
    <submittedName>
        <fullName evidence="5">Glycoside hydrolase/phage tail family protein</fullName>
    </submittedName>
</protein>
<feature type="domain" description="Tip attachment protein J" evidence="3">
    <location>
        <begin position="790"/>
        <end position="952"/>
    </location>
</feature>
<sequence length="1307" mass="135805">MTTLVLQAVGSFVGSALGGPVGSVIGQAVGAAAGAAIDSALLDAATPARRVQGPRLSAMAGLASTEGAPMPRVYGRARVGGQLIWATRFRESRKVTKSGGKGTGKVRATTWSYTANLAVGLCEGPIAFVRRVWADGRELDLSTLVMRVYRGDEAQEPDPLIVAKEGADAAPAYRGAAYVVFEDLPLADFGNRVPQLSFEVVKPVAGLAERIRAVCLIPGAGEFVYCEEPVFAADALGASRRLNRRQLTRSSDIAASLDALQALCPRLERVSLVVSWFGDDLRAGACRIAPRVETASAGAAGREWRGGGLARAQARVVSQVDGRPAFGGTPDDASVIALIRALKERGLAVTLYPFAMMDVPEGNALPDPWTGAASQPAYPWRGRVTCDPAPGRPGTPDATAAAGGQLAAFFGAVPASAFTVRGDRIDCASDEWSWRRLVLHCAHLAKAAGGVDALLIGSELVGLTRVRSAPGVYPAAAHLAALARDARAVLGPATRISYAADWTEYGAHAPTPGELRFPLDPLWASPDIDAVGVDAWWPLADWRDGPLHADAARARGVHDPAYLLANQAAGEGFDWYYADDADRAAQRRSPIADGAGKPWVWRVKDLVGWWSNPHVERVGGVELASPTAWTPQSKPIWLTETGCPAVDKGANGPNAFPDPKSSEGGLPPFSSGARDDLMQARAVAATLTRFDPAAPGHPAGANPLSPVYGGPMVDPSRVFVWAWDARPFPAFPALADVWADAPAWDVGHWLNGRLEGAPLDRLVAAILADFGAPQAAELALDGFVEGYVVDRPMTARAALEPLAALFGFDAVASGGRLRFAGRAARPVAALGPDDLVPDRDGATLRLSRAQASELPRALAVSFADGEGDYAIASAASRRVEGPSRRETSLEVAAVLPRAEAARLAEAALHEVWIGRETASFAVRPGLVALEVGDVVGLPLDQGERPFRITRIRDAGAREMEARAAWAGPAGGGARPASRPAGRGGPDVAGAPAVVAVDWPAGLANPPVLQSLAVAAEPWPGAMAVWRSADGASDTLLGLVDAPATVGVTCAPLPPGPLWRWDRAAVLDVRLSDDALAAAGDIDALAGVSAVAVRGPDGAWEAIAFARAELVGSRRWRLTRLLRGLGGSEPCAARAVPADSAVVLLDERLFPVATGPDALGRAWRYRVGAADAGTGGDAVTTLSAAAGPAALRPLAPVRAAARRTPAGVAISWLRRGRVDADSWEPLDIPLDEAAERYEVDILAGPALGAPVKRTLACDQPFALYETAAELADFGAAQAALTLRVAALSAVVGRGAALAATLAVANPSA</sequence>
<dbReference type="Pfam" id="PF13547">
    <property type="entry name" value="GTA_TIM"/>
    <property type="match status" value="1"/>
</dbReference>
<feature type="region of interest" description="Disordered" evidence="1">
    <location>
        <begin position="965"/>
        <end position="985"/>
    </location>
</feature>
<name>A0ABT1L9Y4_9HYPH</name>
<dbReference type="SUPFAM" id="SSF51445">
    <property type="entry name" value="(Trans)glycosidases"/>
    <property type="match status" value="1"/>
</dbReference>
<organism evidence="5 6">
    <name type="scientific">Alsobacter ponti</name>
    <dbReference type="NCBI Taxonomy" id="2962936"/>
    <lineage>
        <taxon>Bacteria</taxon>
        <taxon>Pseudomonadati</taxon>
        <taxon>Pseudomonadota</taxon>
        <taxon>Alphaproteobacteria</taxon>
        <taxon>Hyphomicrobiales</taxon>
        <taxon>Alsobacteraceae</taxon>
        <taxon>Alsobacter</taxon>
    </lineage>
</organism>
<evidence type="ECO:0000259" key="3">
    <source>
        <dbReference type="Pfam" id="PF13550"/>
    </source>
</evidence>
<comment type="caution">
    <text evidence="5">The sequence shown here is derived from an EMBL/GenBank/DDBJ whole genome shotgun (WGS) entry which is preliminary data.</text>
</comment>
<reference evidence="5 6" key="1">
    <citation type="submission" date="2022-07" db="EMBL/GenBank/DDBJ databases">
        <authorList>
            <person name="Li W.-J."/>
            <person name="Deng Q.-Q."/>
        </authorList>
    </citation>
    <scope>NUCLEOTIDE SEQUENCE [LARGE SCALE GENOMIC DNA]</scope>
    <source>
        <strain evidence="5 6">SYSU M60028</strain>
    </source>
</reference>
<dbReference type="Pfam" id="PF13550">
    <property type="entry name" value="Phage-tail_3"/>
    <property type="match status" value="1"/>
</dbReference>
<keyword evidence="6" id="KW-1185">Reference proteome</keyword>
<dbReference type="CDD" id="cd19607">
    <property type="entry name" value="GTA_TIM-barrel-like"/>
    <property type="match status" value="1"/>
</dbReference>
<dbReference type="RefSeq" id="WP_254739084.1">
    <property type="nucleotide sequence ID" value="NZ_JANCLU010000003.1"/>
</dbReference>
<dbReference type="InterPro" id="IPR025195">
    <property type="entry name" value="GTA_TIM_dom"/>
</dbReference>
<feature type="domain" description="Rcc01698-like C-terminal" evidence="4">
    <location>
        <begin position="1043"/>
        <end position="1142"/>
    </location>
</feature>
<evidence type="ECO:0000259" key="2">
    <source>
        <dbReference type="Pfam" id="PF13547"/>
    </source>
</evidence>